<comment type="caution">
    <text evidence="6">The sequence shown here is derived from an EMBL/GenBank/DDBJ whole genome shotgun (WGS) entry which is preliminary data.</text>
</comment>
<evidence type="ECO:0000256" key="4">
    <source>
        <dbReference type="ARBA" id="ARBA00023204"/>
    </source>
</evidence>
<dbReference type="GO" id="GO:0006281">
    <property type="term" value="P:DNA repair"/>
    <property type="evidence" value="ECO:0007669"/>
    <property type="project" value="UniProtKB-KW"/>
</dbReference>
<keyword evidence="4" id="KW-0234">DNA repair</keyword>
<evidence type="ECO:0000256" key="2">
    <source>
        <dbReference type="ARBA" id="ARBA00022490"/>
    </source>
</evidence>
<evidence type="ECO:0000256" key="3">
    <source>
        <dbReference type="ARBA" id="ARBA00022763"/>
    </source>
</evidence>
<evidence type="ECO:0000256" key="1">
    <source>
        <dbReference type="ARBA" id="ARBA00004123"/>
    </source>
</evidence>
<accession>A0AA39DCR7</accession>
<proteinExistence type="predicted"/>
<sequence length="228" mass="25949">MKWLKDKVEGMEAQSSSPFIYALNHSQLFNEGILPCIDINAESMMKMKATGSKERLITGMHLLQQATLSFTHARLAVNSDHRFVFTALVRITSWLEKEVRQTKLPVSCPHLPIYIHTHVNKVPCVYGYPHHALFLSIPLPISISIALHDLPPKPPSSIKSECPHTRLRTHTPCLHASMHIIFFFNTTKPTSLSNLPIPILFTHHLFSLYTTIHTFSHLMHHFSLHTAI</sequence>
<keyword evidence="7" id="KW-1185">Reference proteome</keyword>
<dbReference type="GO" id="GO:0070552">
    <property type="term" value="C:BRISC complex"/>
    <property type="evidence" value="ECO:0007669"/>
    <property type="project" value="InterPro"/>
</dbReference>
<dbReference type="Proteomes" id="UP001168098">
    <property type="component" value="Unassembled WGS sequence"/>
</dbReference>
<evidence type="ECO:0000256" key="5">
    <source>
        <dbReference type="ARBA" id="ARBA00023242"/>
    </source>
</evidence>
<dbReference type="AlphaFoldDB" id="A0AA39DCR7"/>
<comment type="subcellular location">
    <subcellularLocation>
        <location evidence="1">Nucleus</location>
    </subcellularLocation>
</comment>
<evidence type="ECO:0000313" key="7">
    <source>
        <dbReference type="Proteomes" id="UP001168098"/>
    </source>
</evidence>
<keyword evidence="3" id="KW-0227">DNA damage</keyword>
<evidence type="ECO:0000313" key="6">
    <source>
        <dbReference type="EMBL" id="KAJ9680183.1"/>
    </source>
</evidence>
<dbReference type="EMBL" id="JARBHA010000015">
    <property type="protein sequence ID" value="KAJ9680183.1"/>
    <property type="molecule type" value="Genomic_DNA"/>
</dbReference>
<dbReference type="InterPro" id="IPR026126">
    <property type="entry name" value="BABAM1"/>
</dbReference>
<dbReference type="PANTHER" id="PTHR15660:SF1">
    <property type="entry name" value="BRISC AND BRCA1-A COMPLEX MEMBER 1"/>
    <property type="match status" value="1"/>
</dbReference>
<protein>
    <submittedName>
        <fullName evidence="6">Uncharacterized protein</fullName>
    </submittedName>
</protein>
<dbReference type="GO" id="GO:0045739">
    <property type="term" value="P:positive regulation of DNA repair"/>
    <property type="evidence" value="ECO:0007669"/>
    <property type="project" value="InterPro"/>
</dbReference>
<keyword evidence="2" id="KW-0963">Cytoplasm</keyword>
<keyword evidence="5" id="KW-0539">Nucleus</keyword>
<gene>
    <name evidence="6" type="ORF">PVL29_019471</name>
</gene>
<organism evidence="6 7">
    <name type="scientific">Vitis rotundifolia</name>
    <name type="common">Muscadine grape</name>
    <dbReference type="NCBI Taxonomy" id="103349"/>
    <lineage>
        <taxon>Eukaryota</taxon>
        <taxon>Viridiplantae</taxon>
        <taxon>Streptophyta</taxon>
        <taxon>Embryophyta</taxon>
        <taxon>Tracheophyta</taxon>
        <taxon>Spermatophyta</taxon>
        <taxon>Magnoliopsida</taxon>
        <taxon>eudicotyledons</taxon>
        <taxon>Gunneridae</taxon>
        <taxon>Pentapetalae</taxon>
        <taxon>rosids</taxon>
        <taxon>Vitales</taxon>
        <taxon>Vitaceae</taxon>
        <taxon>Viteae</taxon>
        <taxon>Vitis</taxon>
    </lineage>
</organism>
<name>A0AA39DCR7_VITRO</name>
<reference evidence="6 7" key="1">
    <citation type="journal article" date="2023" name="BMC Biotechnol.">
        <title>Vitis rotundifolia cv Carlos genome sequencing.</title>
        <authorList>
            <person name="Huff M."/>
            <person name="Hulse-Kemp A."/>
            <person name="Scheffler B."/>
            <person name="Youngblood R."/>
            <person name="Simpson S."/>
            <person name="Babiker E."/>
            <person name="Staton M."/>
        </authorList>
    </citation>
    <scope>NUCLEOTIDE SEQUENCE [LARGE SCALE GENOMIC DNA]</scope>
    <source>
        <tissue evidence="6">Leaf</tissue>
    </source>
</reference>
<dbReference type="PANTHER" id="PTHR15660">
    <property type="entry name" value="BRISC AND BRCA1-A COMPLEX MEMBER 1"/>
    <property type="match status" value="1"/>
</dbReference>